<evidence type="ECO:0000256" key="1">
    <source>
        <dbReference type="SAM" id="Phobius"/>
    </source>
</evidence>
<feature type="transmembrane region" description="Helical" evidence="1">
    <location>
        <begin position="102"/>
        <end position="122"/>
    </location>
</feature>
<feature type="transmembrane region" description="Helical" evidence="1">
    <location>
        <begin position="179"/>
        <end position="205"/>
    </location>
</feature>
<sequence>MTGIRPTTHPRRDRLDGWGLRAITGGALLIGIAGLVGLVLRAVHLLTAESLSVDGLQLANAASPLFADETPAIVDAHYDSVTLVIDGLPAGLRWLMVSQTTVAALLGIGLCLIVFILGMHLLERRPFARSATWSIFAAAVLVMATGTLAPFLHAISDAEVVQFLGDTVTAGPNTGGAEVLVFFGLTIDPAPFGWGLALSVVAAAFQLGERLQRDTDGLV</sequence>
<evidence type="ECO:0000313" key="3">
    <source>
        <dbReference type="Proteomes" id="UP000293865"/>
    </source>
</evidence>
<dbReference type="AlphaFoldDB" id="A0A4Q2KU14"/>
<dbReference type="EMBL" id="SDPN01000030">
    <property type="protein sequence ID" value="RXZ68267.1"/>
    <property type="molecule type" value="Genomic_DNA"/>
</dbReference>
<proteinExistence type="predicted"/>
<comment type="caution">
    <text evidence="2">The sequence shown here is derived from an EMBL/GenBank/DDBJ whole genome shotgun (WGS) entry which is preliminary data.</text>
</comment>
<keyword evidence="1" id="KW-0812">Transmembrane</keyword>
<feature type="transmembrane region" description="Helical" evidence="1">
    <location>
        <begin position="134"/>
        <end position="155"/>
    </location>
</feature>
<dbReference type="Proteomes" id="UP000293865">
    <property type="component" value="Unassembled WGS sequence"/>
</dbReference>
<keyword evidence="1" id="KW-1133">Transmembrane helix</keyword>
<name>A0A4Q2KU14_9MICO</name>
<keyword evidence="3" id="KW-1185">Reference proteome</keyword>
<protein>
    <recommendedName>
        <fullName evidence="4">DUF2975 domain-containing protein</fullName>
    </recommendedName>
</protein>
<dbReference type="RefSeq" id="WP_129521593.1">
    <property type="nucleotide sequence ID" value="NZ_SDPN01000030.1"/>
</dbReference>
<gene>
    <name evidence="2" type="ORF">ESP51_14430</name>
</gene>
<evidence type="ECO:0000313" key="2">
    <source>
        <dbReference type="EMBL" id="RXZ68267.1"/>
    </source>
</evidence>
<dbReference type="OrthoDB" id="5148898at2"/>
<organism evidence="2 3">
    <name type="scientific">Agromyces albus</name>
    <dbReference type="NCBI Taxonomy" id="205332"/>
    <lineage>
        <taxon>Bacteria</taxon>
        <taxon>Bacillati</taxon>
        <taxon>Actinomycetota</taxon>
        <taxon>Actinomycetes</taxon>
        <taxon>Micrococcales</taxon>
        <taxon>Microbacteriaceae</taxon>
        <taxon>Agromyces</taxon>
    </lineage>
</organism>
<reference evidence="2 3" key="1">
    <citation type="submission" date="2019-01" db="EMBL/GenBank/DDBJ databases">
        <title>Agromyces.</title>
        <authorList>
            <person name="Li J."/>
        </authorList>
    </citation>
    <scope>NUCLEOTIDE SEQUENCE [LARGE SCALE GENOMIC DNA]</scope>
    <source>
        <strain evidence="2 3">DSM 15934</strain>
    </source>
</reference>
<accession>A0A4Q2KU14</accession>
<evidence type="ECO:0008006" key="4">
    <source>
        <dbReference type="Google" id="ProtNLM"/>
    </source>
</evidence>
<feature type="transmembrane region" description="Helical" evidence="1">
    <location>
        <begin position="20"/>
        <end position="43"/>
    </location>
</feature>
<keyword evidence="1" id="KW-0472">Membrane</keyword>